<evidence type="ECO:0000313" key="6">
    <source>
        <dbReference type="Proteomes" id="UP001199044"/>
    </source>
</evidence>
<proteinExistence type="predicted"/>
<dbReference type="PANTHER" id="PTHR19211">
    <property type="entry name" value="ATP-BINDING TRANSPORT PROTEIN-RELATED"/>
    <property type="match status" value="1"/>
</dbReference>
<evidence type="ECO:0000256" key="2">
    <source>
        <dbReference type="ARBA" id="ARBA00022741"/>
    </source>
</evidence>
<dbReference type="SMART" id="SM00382">
    <property type="entry name" value="AAA"/>
    <property type="match status" value="2"/>
</dbReference>
<dbReference type="SUPFAM" id="SSF52540">
    <property type="entry name" value="P-loop containing nucleoside triphosphate hydrolases"/>
    <property type="match status" value="2"/>
</dbReference>
<reference evidence="6" key="1">
    <citation type="submission" date="2023-07" db="EMBL/GenBank/DDBJ databases">
        <title>Molecular identification of indigenous halophilic bacteria isolated from red sea cost, biodegradation of synthetic dyes and assessment of degraded metabolite toxicity.</title>
        <authorList>
            <person name="Chaieb K."/>
            <person name="Altayb H.N."/>
        </authorList>
    </citation>
    <scope>NUCLEOTIDE SEQUENCE [LARGE SCALE GENOMIC DNA]</scope>
    <source>
        <strain evidence="6">K20</strain>
    </source>
</reference>
<evidence type="ECO:0000313" key="5">
    <source>
        <dbReference type="EMBL" id="MCA2015072.1"/>
    </source>
</evidence>
<accession>A0ABS7YJ57</accession>
<dbReference type="PROSITE" id="PS50893">
    <property type="entry name" value="ABC_TRANSPORTER_2"/>
    <property type="match status" value="2"/>
</dbReference>
<evidence type="ECO:0000256" key="1">
    <source>
        <dbReference type="ARBA" id="ARBA00022737"/>
    </source>
</evidence>
<dbReference type="Gene3D" id="3.40.50.300">
    <property type="entry name" value="P-loop containing nucleotide triphosphate hydrolases"/>
    <property type="match status" value="2"/>
</dbReference>
<dbReference type="Proteomes" id="UP001199044">
    <property type="component" value="Unassembled WGS sequence"/>
</dbReference>
<dbReference type="PANTHER" id="PTHR19211:SF14">
    <property type="entry name" value="ATP-BINDING CASSETTE SUB-FAMILY F MEMBER 1"/>
    <property type="match status" value="1"/>
</dbReference>
<feature type="domain" description="ABC transporter" evidence="4">
    <location>
        <begin position="296"/>
        <end position="513"/>
    </location>
</feature>
<dbReference type="RefSeq" id="WP_225249538.1">
    <property type="nucleotide sequence ID" value="NZ_JAIWIU010000015.1"/>
</dbReference>
<evidence type="ECO:0000256" key="3">
    <source>
        <dbReference type="ARBA" id="ARBA00022840"/>
    </source>
</evidence>
<keyword evidence="2" id="KW-0547">Nucleotide-binding</keyword>
<keyword evidence="6" id="KW-1185">Reference proteome</keyword>
<dbReference type="CDD" id="cd03221">
    <property type="entry name" value="ABCF_EF-3"/>
    <property type="match status" value="2"/>
</dbReference>
<dbReference type="InterPro" id="IPR017871">
    <property type="entry name" value="ABC_transporter-like_CS"/>
</dbReference>
<dbReference type="EMBL" id="JAIWIU010000015">
    <property type="protein sequence ID" value="MCA2015072.1"/>
    <property type="molecule type" value="Genomic_DNA"/>
</dbReference>
<sequence>MSTLLSAQSIHFQTSSTILFEAPSFTLRKGDRIGLVGHNGCGKSTLLQLLYGSKIPSSGEITVAKQCLMERVEQSLPQELENVTLMNALLAKLPEDDREQEQWRVELLLAEIGFSEQDWGLNVGSLSGGQHTRLLLSRALISQPDLLLLDEPSNHLDLPTLLWLEHFLLHWQGSFVLVSHDRRLLDKVTNCTWILRDKTLNYFQLPCSAALTEQERVDEAARLRNLSEQKEINRVEQSAKRLANWGRVYDNEDLARKAKTMERRVERLKESQTELTSGTPWQLSLKGERLNANQLVTMSDLGVVPARHGPQLFSIEEQMVKSGDRIAIIGRNGCGKSSLLKMLWQHCIKVVESEGNIRFHPRCRVGFYDQSLKQLHDDDTLIDALDTFTNVGEEARKIALISAGFEYSRHSQFVGDLSGGERSRLLMLALSLAQYHLLMLDEPTNHLDLDGKEQLASTLNQFDGGVLVVTHDRELIEKSCNRFWLIQDGLLTEWHDLEKLYSVIDGNSTTLTVRIGDSISQSMDELTQQKSEQICEETMLEQLCHLETLLEEDLKRKPKHQKPNLQHQWREEITRISQLLSLEL</sequence>
<dbReference type="InterPro" id="IPR003439">
    <property type="entry name" value="ABC_transporter-like_ATP-bd"/>
</dbReference>
<protein>
    <submittedName>
        <fullName evidence="5">ATP-binding cassette domain-containing protein</fullName>
    </submittedName>
</protein>
<keyword evidence="1" id="KW-0677">Repeat</keyword>
<gene>
    <name evidence="5" type="ORF">LDJ79_03055</name>
</gene>
<feature type="domain" description="ABC transporter" evidence="4">
    <location>
        <begin position="5"/>
        <end position="239"/>
    </location>
</feature>
<keyword evidence="3 5" id="KW-0067">ATP-binding</keyword>
<dbReference type="GO" id="GO:0005524">
    <property type="term" value="F:ATP binding"/>
    <property type="evidence" value="ECO:0007669"/>
    <property type="project" value="UniProtKB-KW"/>
</dbReference>
<dbReference type="InterPro" id="IPR003593">
    <property type="entry name" value="AAA+_ATPase"/>
</dbReference>
<comment type="caution">
    <text evidence="5">The sequence shown here is derived from an EMBL/GenBank/DDBJ whole genome shotgun (WGS) entry which is preliminary data.</text>
</comment>
<dbReference type="PROSITE" id="PS00211">
    <property type="entry name" value="ABC_TRANSPORTER_1"/>
    <property type="match status" value="1"/>
</dbReference>
<dbReference type="PRINTS" id="PR00364">
    <property type="entry name" value="DISEASERSIST"/>
</dbReference>
<dbReference type="InterPro" id="IPR050611">
    <property type="entry name" value="ABCF"/>
</dbReference>
<name>A0ABS7YJ57_9VIBR</name>
<dbReference type="Pfam" id="PF00005">
    <property type="entry name" value="ABC_tran"/>
    <property type="match status" value="2"/>
</dbReference>
<dbReference type="InterPro" id="IPR027417">
    <property type="entry name" value="P-loop_NTPase"/>
</dbReference>
<organism evidence="5 6">
    <name type="scientific">Vibrio tritonius</name>
    <dbReference type="NCBI Taxonomy" id="1435069"/>
    <lineage>
        <taxon>Bacteria</taxon>
        <taxon>Pseudomonadati</taxon>
        <taxon>Pseudomonadota</taxon>
        <taxon>Gammaproteobacteria</taxon>
        <taxon>Vibrionales</taxon>
        <taxon>Vibrionaceae</taxon>
        <taxon>Vibrio</taxon>
    </lineage>
</organism>
<evidence type="ECO:0000259" key="4">
    <source>
        <dbReference type="PROSITE" id="PS50893"/>
    </source>
</evidence>